<dbReference type="Gene3D" id="3.40.630.30">
    <property type="match status" value="1"/>
</dbReference>
<protein>
    <recommendedName>
        <fullName evidence="4">N-acetyltransferase domain-containing protein</fullName>
    </recommendedName>
</protein>
<dbReference type="Pfam" id="PF13302">
    <property type="entry name" value="Acetyltransf_3"/>
    <property type="match status" value="1"/>
</dbReference>
<sequence length="234" mass="26301">MRVNENIAISTPRVLLVPYEHRHVLKYHGWMQDPAIQEATASEPLTLDEEYANQESWRTSHDKLTFIMCQPLAVVNHGCKYVDGGKVDSPDRMVGDINFFVYPADDDSEGSEGLYEGEVDIMIADELNRSKGFGSAAVKALLYYVSSHSKAIMNEYLKGCQPPVAAGRLALVMARIKAENVGSIALFKNLGFEQQGEVNYFGEIKMVLPEKQFAKLAEKMPEGYVEVEYRRIDQ</sequence>
<dbReference type="GO" id="GO:0008080">
    <property type="term" value="F:N-acetyltransferase activity"/>
    <property type="evidence" value="ECO:0007669"/>
    <property type="project" value="InterPro"/>
</dbReference>
<evidence type="ECO:0000313" key="6">
    <source>
        <dbReference type="Proteomes" id="UP001174691"/>
    </source>
</evidence>
<evidence type="ECO:0000256" key="1">
    <source>
        <dbReference type="ARBA" id="ARBA00009342"/>
    </source>
</evidence>
<organism evidence="5 6">
    <name type="scientific">Coniochaeta hoffmannii</name>
    <dbReference type="NCBI Taxonomy" id="91930"/>
    <lineage>
        <taxon>Eukaryota</taxon>
        <taxon>Fungi</taxon>
        <taxon>Dikarya</taxon>
        <taxon>Ascomycota</taxon>
        <taxon>Pezizomycotina</taxon>
        <taxon>Sordariomycetes</taxon>
        <taxon>Sordariomycetidae</taxon>
        <taxon>Coniochaetales</taxon>
        <taxon>Coniochaetaceae</taxon>
        <taxon>Coniochaeta</taxon>
    </lineage>
</organism>
<dbReference type="EMBL" id="JANBVN010000236">
    <property type="protein sequence ID" value="KAJ9131405.1"/>
    <property type="molecule type" value="Genomic_DNA"/>
</dbReference>
<dbReference type="InterPro" id="IPR039135">
    <property type="entry name" value="NAT9-like"/>
</dbReference>
<dbReference type="InterPro" id="IPR000182">
    <property type="entry name" value="GNAT_dom"/>
</dbReference>
<reference evidence="5" key="1">
    <citation type="submission" date="2022-07" db="EMBL/GenBank/DDBJ databases">
        <title>Fungi with potential for degradation of polypropylene.</title>
        <authorList>
            <person name="Gostincar C."/>
        </authorList>
    </citation>
    <scope>NUCLEOTIDE SEQUENCE</scope>
    <source>
        <strain evidence="5">EXF-13287</strain>
    </source>
</reference>
<dbReference type="SUPFAM" id="SSF55729">
    <property type="entry name" value="Acyl-CoA N-acyltransferases (Nat)"/>
    <property type="match status" value="1"/>
</dbReference>
<keyword evidence="2" id="KW-0808">Transferase</keyword>
<dbReference type="Proteomes" id="UP001174691">
    <property type="component" value="Unassembled WGS sequence"/>
</dbReference>
<dbReference type="AlphaFoldDB" id="A0AA38RIN3"/>
<evidence type="ECO:0000259" key="4">
    <source>
        <dbReference type="Pfam" id="PF13302"/>
    </source>
</evidence>
<gene>
    <name evidence="5" type="ORF">NKR19_g9532</name>
</gene>
<evidence type="ECO:0000256" key="2">
    <source>
        <dbReference type="ARBA" id="ARBA00022679"/>
    </source>
</evidence>
<name>A0AA38RIN3_9PEZI</name>
<dbReference type="InterPro" id="IPR016181">
    <property type="entry name" value="Acyl_CoA_acyltransferase"/>
</dbReference>
<dbReference type="PANTHER" id="PTHR13256:SF16">
    <property type="entry name" value="ALPHA_BETA-TUBULIN-N-ACETYLTRANSFERASE 9"/>
    <property type="match status" value="1"/>
</dbReference>
<evidence type="ECO:0000313" key="5">
    <source>
        <dbReference type="EMBL" id="KAJ9131405.1"/>
    </source>
</evidence>
<dbReference type="PANTHER" id="PTHR13256">
    <property type="entry name" value="N-ACETYLTRANSFERASE 9"/>
    <property type="match status" value="1"/>
</dbReference>
<keyword evidence="6" id="KW-1185">Reference proteome</keyword>
<comment type="caution">
    <text evidence="5">The sequence shown here is derived from an EMBL/GenBank/DDBJ whole genome shotgun (WGS) entry which is preliminary data.</text>
</comment>
<accession>A0AA38RIN3</accession>
<evidence type="ECO:0000256" key="3">
    <source>
        <dbReference type="ARBA" id="ARBA00023315"/>
    </source>
</evidence>
<keyword evidence="3" id="KW-0012">Acyltransferase</keyword>
<comment type="similarity">
    <text evidence="1">Belongs to the acetyltransferase family. GNAT subfamily.</text>
</comment>
<feature type="domain" description="N-acetyltransferase" evidence="4">
    <location>
        <begin position="13"/>
        <end position="193"/>
    </location>
</feature>
<proteinExistence type="inferred from homology"/>